<feature type="compositionally biased region" description="Low complexity" evidence="4">
    <location>
        <begin position="155"/>
        <end position="181"/>
    </location>
</feature>
<keyword evidence="3" id="KW-0804">Transcription</keyword>
<protein>
    <submittedName>
        <fullName evidence="5">Uncharacterized protein</fullName>
    </submittedName>
</protein>
<organism evidence="5 6">
    <name type="scientific">Dorcoceras hygrometricum</name>
    <dbReference type="NCBI Taxonomy" id="472368"/>
    <lineage>
        <taxon>Eukaryota</taxon>
        <taxon>Viridiplantae</taxon>
        <taxon>Streptophyta</taxon>
        <taxon>Embryophyta</taxon>
        <taxon>Tracheophyta</taxon>
        <taxon>Spermatophyta</taxon>
        <taxon>Magnoliopsida</taxon>
        <taxon>eudicotyledons</taxon>
        <taxon>Gunneridae</taxon>
        <taxon>Pentapetalae</taxon>
        <taxon>asterids</taxon>
        <taxon>lamiids</taxon>
        <taxon>Lamiales</taxon>
        <taxon>Gesneriaceae</taxon>
        <taxon>Didymocarpoideae</taxon>
        <taxon>Trichosporeae</taxon>
        <taxon>Loxocarpinae</taxon>
        <taxon>Dorcoceras</taxon>
    </lineage>
</organism>
<sequence>MADEKHISKGSNSRSKKDKLKKVPQRGLGVAQLEKMRMEEQQKNDSIEISNFRPPFPNSPNPIPLPPPRQTSLVSPNALFRHTQLVSHSETLHQSPVPKAITSPRCGDWSTISNGELNLEGESRMLDGHGLTFQPRVNVSYDTNASVLPLPSVPQRSLQSHQLPSSSSSLTANPSPSSVSSYRMELPSNQIFRSNNYIPMYPEEDKMVGMKRAYPFSLETPPAPSFNRNFHSTYSASISKSEELGSCSNRYTVHLEPRNKYIREGPSNSSPLHERNHSEVTTDSRKLNGDFLSLAPPAAVPLLANSNSKHAVSYLSQVYDQ</sequence>
<dbReference type="OrthoDB" id="1926221at2759"/>
<evidence type="ECO:0000256" key="1">
    <source>
        <dbReference type="ARBA" id="ARBA00022491"/>
    </source>
</evidence>
<feature type="compositionally biased region" description="Pro residues" evidence="4">
    <location>
        <begin position="54"/>
        <end position="64"/>
    </location>
</feature>
<feature type="region of interest" description="Disordered" evidence="4">
    <location>
        <begin position="154"/>
        <end position="182"/>
    </location>
</feature>
<dbReference type="EMBL" id="KQ991552">
    <property type="protein sequence ID" value="KZV51950.1"/>
    <property type="molecule type" value="Genomic_DNA"/>
</dbReference>
<accession>A0A2Z7CY03</accession>
<dbReference type="Proteomes" id="UP000250235">
    <property type="component" value="Unassembled WGS sequence"/>
</dbReference>
<feature type="region of interest" description="Disordered" evidence="4">
    <location>
        <begin position="1"/>
        <end position="64"/>
    </location>
</feature>
<feature type="compositionally biased region" description="Basic and acidic residues" evidence="4">
    <location>
        <begin position="272"/>
        <end position="284"/>
    </location>
</feature>
<evidence type="ECO:0000256" key="2">
    <source>
        <dbReference type="ARBA" id="ARBA00023015"/>
    </source>
</evidence>
<feature type="region of interest" description="Disordered" evidence="4">
    <location>
        <begin position="260"/>
        <end position="284"/>
    </location>
</feature>
<dbReference type="GO" id="GO:0003700">
    <property type="term" value="F:DNA-binding transcription factor activity"/>
    <property type="evidence" value="ECO:0007669"/>
    <property type="project" value="InterPro"/>
</dbReference>
<evidence type="ECO:0000313" key="6">
    <source>
        <dbReference type="Proteomes" id="UP000250235"/>
    </source>
</evidence>
<feature type="compositionally biased region" description="Basic and acidic residues" evidence="4">
    <location>
        <begin position="34"/>
        <end position="46"/>
    </location>
</feature>
<dbReference type="AlphaFoldDB" id="A0A2Z7CY03"/>
<dbReference type="PANTHER" id="PTHR33388">
    <property type="entry name" value="OS01G0212500 PROTEIN"/>
    <property type="match status" value="1"/>
</dbReference>
<proteinExistence type="predicted"/>
<dbReference type="PANTHER" id="PTHR33388:SF1">
    <property type="entry name" value="PROTEIN SPEAR2"/>
    <property type="match status" value="1"/>
</dbReference>
<evidence type="ECO:0000256" key="3">
    <source>
        <dbReference type="ARBA" id="ARBA00023163"/>
    </source>
</evidence>
<dbReference type="InterPro" id="IPR040356">
    <property type="entry name" value="SPEAR"/>
</dbReference>
<gene>
    <name evidence="5" type="ORF">F511_08560</name>
</gene>
<evidence type="ECO:0000256" key="4">
    <source>
        <dbReference type="SAM" id="MobiDB-lite"/>
    </source>
</evidence>
<keyword evidence="6" id="KW-1185">Reference proteome</keyword>
<keyword evidence="2" id="KW-0805">Transcription regulation</keyword>
<reference evidence="5 6" key="1">
    <citation type="journal article" date="2015" name="Proc. Natl. Acad. Sci. U.S.A.">
        <title>The resurrection genome of Boea hygrometrica: A blueprint for survival of dehydration.</title>
        <authorList>
            <person name="Xiao L."/>
            <person name="Yang G."/>
            <person name="Zhang L."/>
            <person name="Yang X."/>
            <person name="Zhao S."/>
            <person name="Ji Z."/>
            <person name="Zhou Q."/>
            <person name="Hu M."/>
            <person name="Wang Y."/>
            <person name="Chen M."/>
            <person name="Xu Y."/>
            <person name="Jin H."/>
            <person name="Xiao X."/>
            <person name="Hu G."/>
            <person name="Bao F."/>
            <person name="Hu Y."/>
            <person name="Wan P."/>
            <person name="Li L."/>
            <person name="Deng X."/>
            <person name="Kuang T."/>
            <person name="Xiang C."/>
            <person name="Zhu J.K."/>
            <person name="Oliver M.J."/>
            <person name="He Y."/>
        </authorList>
    </citation>
    <scope>NUCLEOTIDE SEQUENCE [LARGE SCALE GENOMIC DNA]</scope>
    <source>
        <strain evidence="6">cv. XS01</strain>
    </source>
</reference>
<evidence type="ECO:0000313" key="5">
    <source>
        <dbReference type="EMBL" id="KZV51950.1"/>
    </source>
</evidence>
<keyword evidence="1" id="KW-0678">Repressor</keyword>
<feature type="compositionally biased region" description="Basic residues" evidence="4">
    <location>
        <begin position="14"/>
        <end position="24"/>
    </location>
</feature>
<name>A0A2Z7CY03_9LAMI</name>